<dbReference type="InterPro" id="IPR007730">
    <property type="entry name" value="SPOR-like_dom"/>
</dbReference>
<proteinExistence type="predicted"/>
<feature type="transmembrane region" description="Helical" evidence="2">
    <location>
        <begin position="23"/>
        <end position="45"/>
    </location>
</feature>
<gene>
    <name evidence="4" type="ordered locus">Desac_0290</name>
</gene>
<organism evidence="4 5">
    <name type="scientific">Desulfobacca acetoxidans (strain ATCC 700848 / DSM 11109 / ASRB2)</name>
    <dbReference type="NCBI Taxonomy" id="880072"/>
    <lineage>
        <taxon>Bacteria</taxon>
        <taxon>Pseudomonadati</taxon>
        <taxon>Thermodesulfobacteriota</taxon>
        <taxon>Desulfobaccia</taxon>
        <taxon>Desulfobaccales</taxon>
        <taxon>Desulfobaccaceae</taxon>
        <taxon>Desulfobacca</taxon>
    </lineage>
</organism>
<accession>F2NEJ1</accession>
<dbReference type="AlphaFoldDB" id="F2NEJ1"/>
<feature type="compositionally biased region" description="Basic and acidic residues" evidence="1">
    <location>
        <begin position="127"/>
        <end position="147"/>
    </location>
</feature>
<dbReference type="RefSeq" id="WP_013705294.1">
    <property type="nucleotide sequence ID" value="NC_015388.1"/>
</dbReference>
<keyword evidence="2" id="KW-0472">Membrane</keyword>
<dbReference type="Pfam" id="PF05036">
    <property type="entry name" value="SPOR"/>
    <property type="match status" value="1"/>
</dbReference>
<dbReference type="EMBL" id="CP002629">
    <property type="protein sequence ID" value="AEB08181.1"/>
    <property type="molecule type" value="Genomic_DNA"/>
</dbReference>
<dbReference type="SUPFAM" id="SSF110997">
    <property type="entry name" value="Sporulation related repeat"/>
    <property type="match status" value="1"/>
</dbReference>
<keyword evidence="2" id="KW-1133">Transmembrane helix</keyword>
<dbReference type="HOGENOM" id="CLU_955539_0_0_7"/>
<evidence type="ECO:0000256" key="2">
    <source>
        <dbReference type="SAM" id="Phobius"/>
    </source>
</evidence>
<protein>
    <submittedName>
        <fullName evidence="4">Sporulation domain-containing protein</fullName>
    </submittedName>
</protein>
<name>F2NEJ1_DESAR</name>
<dbReference type="Gene3D" id="3.30.70.1070">
    <property type="entry name" value="Sporulation related repeat"/>
    <property type="match status" value="1"/>
</dbReference>
<dbReference type="GO" id="GO:0042834">
    <property type="term" value="F:peptidoglycan binding"/>
    <property type="evidence" value="ECO:0007669"/>
    <property type="project" value="InterPro"/>
</dbReference>
<sequence>MAQQEKKAKEKKQVTFTISGAKLLGYGLGFTFMLLWVFALGVMVGRGDVNRLFQRWGLTKTDLAARLGAPTVDPTPAALVPPSGLVSESGQKAGELADSKPSTEIKTALPPPQASSEVVNKPQDLPARSRVEVDKKPENGNKTEAKGRKGSNPEKPVTGSSIASKLSFQNRLDSTSHKPAKTAKKKESGVTTASMTPTLKTEAKANIEAAKKKAAAYQVKVAYFHNAQDAQKALADLKKKGFAVSLQQGKDKNGTAYIIRSNRLTSKTEAEKMSKKFKQAKFSGQIEELKQ</sequence>
<dbReference type="KEGG" id="dao:Desac_0290"/>
<evidence type="ECO:0000313" key="4">
    <source>
        <dbReference type="EMBL" id="AEB08181.1"/>
    </source>
</evidence>
<keyword evidence="2" id="KW-0812">Transmembrane</keyword>
<feature type="domain" description="SPOR" evidence="3">
    <location>
        <begin position="211"/>
        <end position="291"/>
    </location>
</feature>
<keyword evidence="5" id="KW-1185">Reference proteome</keyword>
<dbReference type="InterPro" id="IPR036680">
    <property type="entry name" value="SPOR-like_sf"/>
</dbReference>
<reference evidence="5" key="2">
    <citation type="submission" date="2011-03" db="EMBL/GenBank/DDBJ databases">
        <title>The complete genome of Desulfobacca acetoxidans DSM 11109.</title>
        <authorList>
            <consortium name="US DOE Joint Genome Institute (JGI-PGF)"/>
            <person name="Lucas S."/>
            <person name="Copeland A."/>
            <person name="Lapidus A."/>
            <person name="Bruce D."/>
            <person name="Goodwin L."/>
            <person name="Pitluck S."/>
            <person name="Peters L."/>
            <person name="Kyrpides N."/>
            <person name="Mavromatis K."/>
            <person name="Ivanova N."/>
            <person name="Ovchinnikova G."/>
            <person name="Teshima H."/>
            <person name="Detter J.C."/>
            <person name="Han C."/>
            <person name="Land M."/>
            <person name="Hauser L."/>
            <person name="Markowitz V."/>
            <person name="Cheng J.-F."/>
            <person name="Hugenholtz P."/>
            <person name="Woyke T."/>
            <person name="Wu D."/>
            <person name="Spring S."/>
            <person name="Schueler E."/>
            <person name="Brambilla E."/>
            <person name="Klenk H.-P."/>
            <person name="Eisen J.A."/>
        </authorList>
    </citation>
    <scope>NUCLEOTIDE SEQUENCE [LARGE SCALE GENOMIC DNA]</scope>
    <source>
        <strain evidence="5">ATCC 700848 / DSM 11109 / ASRB2</strain>
    </source>
</reference>
<evidence type="ECO:0000313" key="5">
    <source>
        <dbReference type="Proteomes" id="UP000000483"/>
    </source>
</evidence>
<feature type="region of interest" description="Disordered" evidence="1">
    <location>
        <begin position="69"/>
        <end position="197"/>
    </location>
</feature>
<feature type="compositionally biased region" description="Polar residues" evidence="1">
    <location>
        <begin position="158"/>
        <end position="173"/>
    </location>
</feature>
<dbReference type="Proteomes" id="UP000000483">
    <property type="component" value="Chromosome"/>
</dbReference>
<evidence type="ECO:0000256" key="1">
    <source>
        <dbReference type="SAM" id="MobiDB-lite"/>
    </source>
</evidence>
<dbReference type="PROSITE" id="PS51724">
    <property type="entry name" value="SPOR"/>
    <property type="match status" value="1"/>
</dbReference>
<evidence type="ECO:0000259" key="3">
    <source>
        <dbReference type="PROSITE" id="PS51724"/>
    </source>
</evidence>
<reference evidence="4 5" key="1">
    <citation type="journal article" date="2011" name="Stand. Genomic Sci.">
        <title>Complete genome sequence of the acetate-degrading sulfate reducer Desulfobacca acetoxidans type strain (ASRB2).</title>
        <authorList>
            <person name="Goker M."/>
            <person name="Teshima H."/>
            <person name="Lapidus A."/>
            <person name="Nolan M."/>
            <person name="Lucas S."/>
            <person name="Hammon N."/>
            <person name="Deshpande S."/>
            <person name="Cheng J.F."/>
            <person name="Tapia R."/>
            <person name="Han C."/>
            <person name="Goodwin L."/>
            <person name="Pitluck S."/>
            <person name="Huntemann M."/>
            <person name="Liolios K."/>
            <person name="Ivanova N."/>
            <person name="Pagani I."/>
            <person name="Mavromatis K."/>
            <person name="Ovchinikova G."/>
            <person name="Pati A."/>
            <person name="Chen A."/>
            <person name="Palaniappan K."/>
            <person name="Land M."/>
            <person name="Hauser L."/>
            <person name="Brambilla E.M."/>
            <person name="Rohde M."/>
            <person name="Spring S."/>
            <person name="Detter J.C."/>
            <person name="Woyke T."/>
            <person name="Bristow J."/>
            <person name="Eisen J.A."/>
            <person name="Markowitz V."/>
            <person name="Hugenholtz P."/>
            <person name="Kyrpides N.C."/>
            <person name="Klenk H.P."/>
        </authorList>
    </citation>
    <scope>NUCLEOTIDE SEQUENCE [LARGE SCALE GENOMIC DNA]</scope>
    <source>
        <strain evidence="5">ATCC 700848 / DSM 11109 / ASRB2</strain>
    </source>
</reference>